<keyword evidence="7" id="KW-0804">Transcription</keyword>
<evidence type="ECO:0000256" key="6">
    <source>
        <dbReference type="ARBA" id="ARBA00023159"/>
    </source>
</evidence>
<feature type="compositionally biased region" description="Low complexity" evidence="10">
    <location>
        <begin position="375"/>
        <end position="391"/>
    </location>
</feature>
<dbReference type="EMBL" id="KN818314">
    <property type="protein sequence ID" value="KIL59534.1"/>
    <property type="molecule type" value="Genomic_DNA"/>
</dbReference>
<keyword evidence="8" id="KW-0539">Nucleus</keyword>
<dbReference type="SMART" id="SM00385">
    <property type="entry name" value="CYCLIN"/>
    <property type="match status" value="1"/>
</dbReference>
<evidence type="ECO:0000256" key="8">
    <source>
        <dbReference type="ARBA" id="ARBA00023242"/>
    </source>
</evidence>
<evidence type="ECO:0000313" key="13">
    <source>
        <dbReference type="Proteomes" id="UP000054549"/>
    </source>
</evidence>
<dbReference type="Gene3D" id="1.10.472.10">
    <property type="entry name" value="Cyclin-like"/>
    <property type="match status" value="2"/>
</dbReference>
<feature type="domain" description="Cyclin-like" evidence="11">
    <location>
        <begin position="49"/>
        <end position="144"/>
    </location>
</feature>
<comment type="similarity">
    <text evidence="2">Belongs to the cyclin family. Cyclin C subfamily.</text>
</comment>
<feature type="compositionally biased region" description="Low complexity" evidence="10">
    <location>
        <begin position="445"/>
        <end position="473"/>
    </location>
</feature>
<keyword evidence="6" id="KW-0010">Activator</keyword>
<dbReference type="AlphaFoldDB" id="A0A0C2SZI3"/>
<feature type="region of interest" description="Disordered" evidence="10">
    <location>
        <begin position="165"/>
        <end position="229"/>
    </location>
</feature>
<dbReference type="FunCoup" id="A0A0C2SZI3">
    <property type="interactions" value="631"/>
</dbReference>
<evidence type="ECO:0000313" key="12">
    <source>
        <dbReference type="EMBL" id="KIL59534.1"/>
    </source>
</evidence>
<evidence type="ECO:0000256" key="5">
    <source>
        <dbReference type="ARBA" id="ARBA00023127"/>
    </source>
</evidence>
<evidence type="ECO:0000256" key="2">
    <source>
        <dbReference type="ARBA" id="ARBA00008638"/>
    </source>
</evidence>
<evidence type="ECO:0000256" key="7">
    <source>
        <dbReference type="ARBA" id="ARBA00023163"/>
    </source>
</evidence>
<dbReference type="HOGENOM" id="CLU_034754_5_0_1"/>
<dbReference type="InterPro" id="IPR036915">
    <property type="entry name" value="Cyclin-like_sf"/>
</dbReference>
<dbReference type="GO" id="GO:0005634">
    <property type="term" value="C:nucleus"/>
    <property type="evidence" value="ECO:0007669"/>
    <property type="project" value="UniProtKB-SubCell"/>
</dbReference>
<evidence type="ECO:0000256" key="1">
    <source>
        <dbReference type="ARBA" id="ARBA00004123"/>
    </source>
</evidence>
<keyword evidence="3" id="KW-0678">Repressor</keyword>
<gene>
    <name evidence="12" type="ORF">M378DRAFT_131439</name>
</gene>
<dbReference type="GO" id="GO:0006357">
    <property type="term" value="P:regulation of transcription by RNA polymerase II"/>
    <property type="evidence" value="ECO:0007669"/>
    <property type="project" value="InterPro"/>
</dbReference>
<feature type="compositionally biased region" description="Low complexity" evidence="10">
    <location>
        <begin position="341"/>
        <end position="361"/>
    </location>
</feature>
<evidence type="ECO:0000256" key="9">
    <source>
        <dbReference type="RuleBase" id="RU000383"/>
    </source>
</evidence>
<dbReference type="InterPro" id="IPR006671">
    <property type="entry name" value="Cyclin_N"/>
</dbReference>
<dbReference type="STRING" id="946122.A0A0C2SZI3"/>
<evidence type="ECO:0000259" key="11">
    <source>
        <dbReference type="SMART" id="SM00385"/>
    </source>
</evidence>
<keyword evidence="13" id="KW-1185">Reference proteome</keyword>
<feature type="compositionally biased region" description="Polar residues" evidence="10">
    <location>
        <begin position="202"/>
        <end position="214"/>
    </location>
</feature>
<dbReference type="FunFam" id="1.10.472.10:FF:000076">
    <property type="entry name" value="RNA polymerase II holoenzyme cyclin-like subunit"/>
    <property type="match status" value="1"/>
</dbReference>
<reference evidence="12 13" key="1">
    <citation type="submission" date="2014-04" db="EMBL/GenBank/DDBJ databases">
        <title>Evolutionary Origins and Diversification of the Mycorrhizal Mutualists.</title>
        <authorList>
            <consortium name="DOE Joint Genome Institute"/>
            <consortium name="Mycorrhizal Genomics Consortium"/>
            <person name="Kohler A."/>
            <person name="Kuo A."/>
            <person name="Nagy L.G."/>
            <person name="Floudas D."/>
            <person name="Copeland A."/>
            <person name="Barry K.W."/>
            <person name="Cichocki N."/>
            <person name="Veneault-Fourrey C."/>
            <person name="LaButti K."/>
            <person name="Lindquist E.A."/>
            <person name="Lipzen A."/>
            <person name="Lundell T."/>
            <person name="Morin E."/>
            <person name="Murat C."/>
            <person name="Riley R."/>
            <person name="Ohm R."/>
            <person name="Sun H."/>
            <person name="Tunlid A."/>
            <person name="Henrissat B."/>
            <person name="Grigoriev I.V."/>
            <person name="Hibbett D.S."/>
            <person name="Martin F."/>
        </authorList>
    </citation>
    <scope>NUCLEOTIDE SEQUENCE [LARGE SCALE GENOMIC DNA]</scope>
    <source>
        <strain evidence="12 13">Koide BX008</strain>
    </source>
</reference>
<organism evidence="12 13">
    <name type="scientific">Amanita muscaria (strain Koide BX008)</name>
    <dbReference type="NCBI Taxonomy" id="946122"/>
    <lineage>
        <taxon>Eukaryota</taxon>
        <taxon>Fungi</taxon>
        <taxon>Dikarya</taxon>
        <taxon>Basidiomycota</taxon>
        <taxon>Agaricomycotina</taxon>
        <taxon>Agaricomycetes</taxon>
        <taxon>Agaricomycetidae</taxon>
        <taxon>Agaricales</taxon>
        <taxon>Pluteineae</taxon>
        <taxon>Amanitaceae</taxon>
        <taxon>Amanita</taxon>
    </lineage>
</organism>
<name>A0A0C2SZI3_AMAMK</name>
<dbReference type="OrthoDB" id="10266018at2759"/>
<feature type="region of interest" description="Disordered" evidence="10">
    <location>
        <begin position="442"/>
        <end position="489"/>
    </location>
</feature>
<dbReference type="InParanoid" id="A0A0C2SZI3"/>
<dbReference type="PANTHER" id="PTHR10026">
    <property type="entry name" value="CYCLIN"/>
    <property type="match status" value="1"/>
</dbReference>
<dbReference type="Pfam" id="PF00134">
    <property type="entry name" value="Cyclin_N"/>
    <property type="match status" value="1"/>
</dbReference>
<feature type="compositionally biased region" description="Low complexity" evidence="10">
    <location>
        <begin position="168"/>
        <end position="184"/>
    </location>
</feature>
<dbReference type="CDD" id="cd20513">
    <property type="entry name" value="CYCLIN_CCNC_rpt1"/>
    <property type="match status" value="1"/>
</dbReference>
<protein>
    <recommendedName>
        <fullName evidence="11">Cyclin-like domain-containing protein</fullName>
    </recommendedName>
</protein>
<keyword evidence="4" id="KW-0805">Transcription regulation</keyword>
<feature type="region of interest" description="Disordered" evidence="10">
    <location>
        <begin position="338"/>
        <end position="413"/>
    </location>
</feature>
<dbReference type="InterPro" id="IPR013763">
    <property type="entry name" value="Cyclin-like_dom"/>
</dbReference>
<dbReference type="SUPFAM" id="SSF47954">
    <property type="entry name" value="Cyclin-like"/>
    <property type="match status" value="2"/>
</dbReference>
<proteinExistence type="inferred from homology"/>
<evidence type="ECO:0000256" key="4">
    <source>
        <dbReference type="ARBA" id="ARBA00023015"/>
    </source>
</evidence>
<evidence type="ECO:0000256" key="10">
    <source>
        <dbReference type="SAM" id="MobiDB-lite"/>
    </source>
</evidence>
<dbReference type="InterPro" id="IPR043198">
    <property type="entry name" value="Cyclin/Ssn8"/>
</dbReference>
<sequence length="489" mass="53043">MAADFWSSSHYKRWMVDRASINQARAVDILYVDNHDPEYFDFLNIYFANAIMKLGRRLSLRQRVIATAIIFFKRFYLKNSYCETDPFLVIAACCYLAAKAEECPVSIKQVALESKAHFSQEIHNVKSTNFDHTRIAEMEFYLVDDLESDLTIYHPYRTLTALCKPDPSSSSSSNTNTATTNNTNPTLPDTEPEEGEAIEYPSPSSGTHSLNPSLNHPIDEGPRYWGTGQGQLELPDGGFQRAWFIINDTYRSNICLIYPPHLIAVAAICLTVVFHPPSRSEIVPHLPSSSSTAKVGQPPDTILTFLASLNVSFPLVATIIQEIVSLWTLWDRYKEDATDTSSAASSASPGGSAGKMSSMSPTKPHQQQLQRLARGSTATLSTLSTSTPTPTAGGGDDPACTTDNNDSSSSHSPLVEEPAILFTPSILSNVLVKMREGRLAIQQATSSNSGSSSSNNNTDGGSNNPGSGSTTPGMGKAANKMLERAQAAG</sequence>
<accession>A0A0C2SZI3</accession>
<evidence type="ECO:0000256" key="3">
    <source>
        <dbReference type="ARBA" id="ARBA00022491"/>
    </source>
</evidence>
<keyword evidence="5 9" id="KW-0195">Cyclin</keyword>
<comment type="subcellular location">
    <subcellularLocation>
        <location evidence="1">Nucleus</location>
    </subcellularLocation>
</comment>
<dbReference type="Proteomes" id="UP000054549">
    <property type="component" value="Unassembled WGS sequence"/>
</dbReference>
<dbReference type="GO" id="GO:0016538">
    <property type="term" value="F:cyclin-dependent protein serine/threonine kinase regulator activity"/>
    <property type="evidence" value="ECO:0007669"/>
    <property type="project" value="InterPro"/>
</dbReference>